<sequence>MMTRIRHWACMAMFLVVPMAVGATYHPGDIGEDISTIQHRLGTLGYHLDADGVYGPATEDAIREFQAAHGLEADGLVGPATYRELLSRDIPTSRGDFSTMLVRRLISVAQECIGVPYLFGGSTPSGFDCSGFVQFAAKAAGLVLPRSADEQYHMGRSVSRSQMQPGDLVFFSTYTDGVSHSGIYLGGDRFISSTSSRGVVIDSLSEGYWNDCYVGARRLI</sequence>
<evidence type="ECO:0000259" key="6">
    <source>
        <dbReference type="PROSITE" id="PS51935"/>
    </source>
</evidence>
<dbReference type="RefSeq" id="WP_200841516.1">
    <property type="nucleotide sequence ID" value="NZ_CABWNB010000004.1"/>
</dbReference>
<dbReference type="InterPro" id="IPR038765">
    <property type="entry name" value="Papain-like_cys_pep_sf"/>
</dbReference>
<dbReference type="Gene3D" id="1.10.101.10">
    <property type="entry name" value="PGBD-like superfamily/PGBD"/>
    <property type="match status" value="1"/>
</dbReference>
<protein>
    <submittedName>
        <fullName evidence="7">Cell wall-associated NlpC family hydrolase</fullName>
    </submittedName>
</protein>
<keyword evidence="3 7" id="KW-0378">Hydrolase</keyword>
<dbReference type="PANTHER" id="PTHR47053:SF1">
    <property type="entry name" value="MUREIN DD-ENDOPEPTIDASE MEPH-RELATED"/>
    <property type="match status" value="1"/>
</dbReference>
<name>A0A841R5S9_9FIRM</name>
<dbReference type="InterPro" id="IPR000064">
    <property type="entry name" value="NLP_P60_dom"/>
</dbReference>
<gene>
    <name evidence="7" type="ORF">HNR45_001189</name>
</gene>
<dbReference type="Pfam" id="PF00877">
    <property type="entry name" value="NLPC_P60"/>
    <property type="match status" value="1"/>
</dbReference>
<dbReference type="InterPro" id="IPR036366">
    <property type="entry name" value="PGBDSf"/>
</dbReference>
<accession>A0A841R5S9</accession>
<feature type="chain" id="PRO_5032950283" evidence="5">
    <location>
        <begin position="23"/>
        <end position="220"/>
    </location>
</feature>
<dbReference type="InterPro" id="IPR036365">
    <property type="entry name" value="PGBD-like_sf"/>
</dbReference>
<dbReference type="InterPro" id="IPR051202">
    <property type="entry name" value="Peptidase_C40"/>
</dbReference>
<evidence type="ECO:0000256" key="1">
    <source>
        <dbReference type="ARBA" id="ARBA00007074"/>
    </source>
</evidence>
<keyword evidence="2" id="KW-0645">Protease</keyword>
<evidence type="ECO:0000313" key="7">
    <source>
        <dbReference type="EMBL" id="MBB6478128.1"/>
    </source>
</evidence>
<dbReference type="GO" id="GO:0006508">
    <property type="term" value="P:proteolysis"/>
    <property type="evidence" value="ECO:0007669"/>
    <property type="project" value="UniProtKB-KW"/>
</dbReference>
<organism evidence="7 8">
    <name type="scientific">Negativicoccus succinicivorans</name>
    <dbReference type="NCBI Taxonomy" id="620903"/>
    <lineage>
        <taxon>Bacteria</taxon>
        <taxon>Bacillati</taxon>
        <taxon>Bacillota</taxon>
        <taxon>Negativicutes</taxon>
        <taxon>Veillonellales</taxon>
        <taxon>Veillonellaceae</taxon>
        <taxon>Negativicoccus</taxon>
    </lineage>
</organism>
<evidence type="ECO:0000256" key="4">
    <source>
        <dbReference type="ARBA" id="ARBA00022807"/>
    </source>
</evidence>
<dbReference type="InterPro" id="IPR002477">
    <property type="entry name" value="Peptidoglycan-bd-like"/>
</dbReference>
<dbReference type="PANTHER" id="PTHR47053">
    <property type="entry name" value="MUREIN DD-ENDOPEPTIDASE MEPH-RELATED"/>
    <property type="match status" value="1"/>
</dbReference>
<proteinExistence type="inferred from homology"/>
<feature type="domain" description="NlpC/P60" evidence="6">
    <location>
        <begin position="99"/>
        <end position="220"/>
    </location>
</feature>
<evidence type="ECO:0000256" key="5">
    <source>
        <dbReference type="SAM" id="SignalP"/>
    </source>
</evidence>
<keyword evidence="5" id="KW-0732">Signal</keyword>
<evidence type="ECO:0000256" key="2">
    <source>
        <dbReference type="ARBA" id="ARBA00022670"/>
    </source>
</evidence>
<dbReference type="SUPFAM" id="SSF54001">
    <property type="entry name" value="Cysteine proteinases"/>
    <property type="match status" value="1"/>
</dbReference>
<evidence type="ECO:0000313" key="8">
    <source>
        <dbReference type="Proteomes" id="UP000591941"/>
    </source>
</evidence>
<dbReference type="Pfam" id="PF01471">
    <property type="entry name" value="PG_binding_1"/>
    <property type="match status" value="1"/>
</dbReference>
<dbReference type="GeneID" id="93486716"/>
<dbReference type="GO" id="GO:0008234">
    <property type="term" value="F:cysteine-type peptidase activity"/>
    <property type="evidence" value="ECO:0007669"/>
    <property type="project" value="UniProtKB-KW"/>
</dbReference>
<comment type="caution">
    <text evidence="7">The sequence shown here is derived from an EMBL/GenBank/DDBJ whole genome shotgun (WGS) entry which is preliminary data.</text>
</comment>
<reference evidence="7 8" key="1">
    <citation type="submission" date="2020-08" db="EMBL/GenBank/DDBJ databases">
        <title>Genomic Encyclopedia of Type Strains, Phase IV (KMG-IV): sequencing the most valuable type-strain genomes for metagenomic binning, comparative biology and taxonomic classification.</title>
        <authorList>
            <person name="Goeker M."/>
        </authorList>
    </citation>
    <scope>NUCLEOTIDE SEQUENCE [LARGE SCALE GENOMIC DNA]</scope>
    <source>
        <strain evidence="7 8">DSM 21255</strain>
    </source>
</reference>
<dbReference type="EMBL" id="JACHHI010000005">
    <property type="protein sequence ID" value="MBB6478128.1"/>
    <property type="molecule type" value="Genomic_DNA"/>
</dbReference>
<dbReference type="Gene3D" id="3.90.1720.10">
    <property type="entry name" value="endopeptidase domain like (from Nostoc punctiforme)"/>
    <property type="match status" value="1"/>
</dbReference>
<feature type="signal peptide" evidence="5">
    <location>
        <begin position="1"/>
        <end position="22"/>
    </location>
</feature>
<dbReference type="Proteomes" id="UP000591941">
    <property type="component" value="Unassembled WGS sequence"/>
</dbReference>
<keyword evidence="4" id="KW-0788">Thiol protease</keyword>
<evidence type="ECO:0000256" key="3">
    <source>
        <dbReference type="ARBA" id="ARBA00022801"/>
    </source>
</evidence>
<dbReference type="SUPFAM" id="SSF47090">
    <property type="entry name" value="PGBD-like"/>
    <property type="match status" value="1"/>
</dbReference>
<comment type="similarity">
    <text evidence="1">Belongs to the peptidase C40 family.</text>
</comment>
<keyword evidence="8" id="KW-1185">Reference proteome</keyword>
<dbReference type="PROSITE" id="PS51935">
    <property type="entry name" value="NLPC_P60"/>
    <property type="match status" value="1"/>
</dbReference>
<dbReference type="AlphaFoldDB" id="A0A841R5S9"/>